<reference evidence="2 3" key="1">
    <citation type="submission" date="2014-06" db="EMBL/GenBank/DDBJ databases">
        <title>Evolutionary Origins and Diversification of the Mycorrhizal Mutualists.</title>
        <authorList>
            <consortium name="DOE Joint Genome Institute"/>
            <consortium name="Mycorrhizal Genomics Consortium"/>
            <person name="Kohler A."/>
            <person name="Kuo A."/>
            <person name="Nagy L.G."/>
            <person name="Floudas D."/>
            <person name="Copeland A."/>
            <person name="Barry K.W."/>
            <person name="Cichocki N."/>
            <person name="Veneault-Fourrey C."/>
            <person name="LaButti K."/>
            <person name="Lindquist E.A."/>
            <person name="Lipzen A."/>
            <person name="Lundell T."/>
            <person name="Morin E."/>
            <person name="Murat C."/>
            <person name="Riley R."/>
            <person name="Ohm R."/>
            <person name="Sun H."/>
            <person name="Tunlid A."/>
            <person name="Henrissat B."/>
            <person name="Grigoriev I.V."/>
            <person name="Hibbett D.S."/>
            <person name="Martin F."/>
        </authorList>
    </citation>
    <scope>NUCLEOTIDE SEQUENCE [LARGE SCALE GENOMIC DNA]</scope>
    <source>
        <strain evidence="2 3">SS14</strain>
    </source>
</reference>
<dbReference type="HOGENOM" id="CLU_1099092_0_0_1"/>
<feature type="compositionally biased region" description="Polar residues" evidence="1">
    <location>
        <begin position="82"/>
        <end position="92"/>
    </location>
</feature>
<sequence>MAPPGLARRICSKAQAEAAITSAKDDALLLTKATHSSSTTSRHQAQTKKASKFTAKSTPRSATKAATLTSKPAAKPLLKLKQTPSQHSTIPPTSMHPPAVTRDLLSAKPSASTCNSLCTRSKATVVADNDFNEIDGKQPNVDEVEDQDELSGLVESDQDDNVLKEEEKQAEEEELGAVEDGMDIDDIANVQLLKQQLAATKERINNKRKCNVNTLTPAISQAIMGDVIQAKHNVLDAHLKKKQKNIEDRPVIN</sequence>
<feature type="compositionally biased region" description="Low complexity" evidence="1">
    <location>
        <begin position="71"/>
        <end position="81"/>
    </location>
</feature>
<accession>A0A0C9VX89</accession>
<evidence type="ECO:0000256" key="1">
    <source>
        <dbReference type="SAM" id="MobiDB-lite"/>
    </source>
</evidence>
<proteinExistence type="predicted"/>
<evidence type="ECO:0000313" key="2">
    <source>
        <dbReference type="EMBL" id="KIJ43445.1"/>
    </source>
</evidence>
<name>A0A0C9VX89_SPHS4</name>
<dbReference type="AlphaFoldDB" id="A0A0C9VX89"/>
<keyword evidence="3" id="KW-1185">Reference proteome</keyword>
<dbReference type="EMBL" id="KN837123">
    <property type="protein sequence ID" value="KIJ43445.1"/>
    <property type="molecule type" value="Genomic_DNA"/>
</dbReference>
<protein>
    <submittedName>
        <fullName evidence="2">Unplaced genomic scaffold SPHSTscaffold_48, whole genome shotgun sequence</fullName>
    </submittedName>
</protein>
<feature type="region of interest" description="Disordered" evidence="1">
    <location>
        <begin position="33"/>
        <end position="96"/>
    </location>
</feature>
<feature type="compositionally biased region" description="Polar residues" evidence="1">
    <location>
        <begin position="33"/>
        <end position="43"/>
    </location>
</feature>
<evidence type="ECO:0000313" key="3">
    <source>
        <dbReference type="Proteomes" id="UP000054279"/>
    </source>
</evidence>
<feature type="region of interest" description="Disordered" evidence="1">
    <location>
        <begin position="131"/>
        <end position="180"/>
    </location>
</feature>
<dbReference type="Proteomes" id="UP000054279">
    <property type="component" value="Unassembled WGS sequence"/>
</dbReference>
<gene>
    <name evidence="2" type="ORF">M422DRAFT_253324</name>
</gene>
<feature type="compositionally biased region" description="Polar residues" evidence="1">
    <location>
        <begin position="59"/>
        <end position="70"/>
    </location>
</feature>
<feature type="compositionally biased region" description="Acidic residues" evidence="1">
    <location>
        <begin position="168"/>
        <end position="180"/>
    </location>
</feature>
<organism evidence="2 3">
    <name type="scientific">Sphaerobolus stellatus (strain SS14)</name>
    <dbReference type="NCBI Taxonomy" id="990650"/>
    <lineage>
        <taxon>Eukaryota</taxon>
        <taxon>Fungi</taxon>
        <taxon>Dikarya</taxon>
        <taxon>Basidiomycota</taxon>
        <taxon>Agaricomycotina</taxon>
        <taxon>Agaricomycetes</taxon>
        <taxon>Phallomycetidae</taxon>
        <taxon>Geastrales</taxon>
        <taxon>Sphaerobolaceae</taxon>
        <taxon>Sphaerobolus</taxon>
    </lineage>
</organism>